<evidence type="ECO:0000313" key="4">
    <source>
        <dbReference type="Proteomes" id="UP000225833"/>
    </source>
</evidence>
<organism evidence="3 4">
    <name type="scientific">Xenorhabdus budapestensis</name>
    <dbReference type="NCBI Taxonomy" id="290110"/>
    <lineage>
        <taxon>Bacteria</taxon>
        <taxon>Pseudomonadati</taxon>
        <taxon>Pseudomonadota</taxon>
        <taxon>Gammaproteobacteria</taxon>
        <taxon>Enterobacterales</taxon>
        <taxon>Morganellaceae</taxon>
        <taxon>Xenorhabdus</taxon>
    </lineage>
</organism>
<keyword evidence="1" id="KW-1277">Toxin-antitoxin system</keyword>
<dbReference type="InterPro" id="IPR010985">
    <property type="entry name" value="Ribbon_hlx_hlx"/>
</dbReference>
<dbReference type="RefSeq" id="WP_244589856.1">
    <property type="nucleotide sequence ID" value="NZ_CAWNNJ010000097.1"/>
</dbReference>
<dbReference type="GO" id="GO:0006355">
    <property type="term" value="P:regulation of DNA-templated transcription"/>
    <property type="evidence" value="ECO:0007669"/>
    <property type="project" value="InterPro"/>
</dbReference>
<dbReference type="AlphaFoldDB" id="A0A2D0J3T9"/>
<comment type="similarity">
    <text evidence="2">Belongs to the TacA antitoxin family.</text>
</comment>
<dbReference type="SUPFAM" id="SSF47598">
    <property type="entry name" value="Ribbon-helix-helix"/>
    <property type="match status" value="1"/>
</dbReference>
<protein>
    <submittedName>
        <fullName evidence="3">2-dehydro-3-deoxy-phosphogluconate aldolase</fullName>
    </submittedName>
</protein>
<comment type="caution">
    <text evidence="3">The sequence shown here is derived from an EMBL/GenBank/DDBJ whole genome shotgun (WGS) entry which is preliminary data.</text>
</comment>
<dbReference type="Pfam" id="PF08681">
    <property type="entry name" value="TacA1"/>
    <property type="match status" value="1"/>
</dbReference>
<dbReference type="PANTHER" id="PTHR35401:SF2">
    <property type="entry name" value="ABC-TYPE TRANSPORT SYSTEM"/>
    <property type="match status" value="1"/>
</dbReference>
<dbReference type="Proteomes" id="UP000225833">
    <property type="component" value="Unassembled WGS sequence"/>
</dbReference>
<sequence length="147" mass="16473">MQEMIIRLRQIKIVPVIAIEEARDIIPLGHALADNGLPVAEMPIYSKRKEIHLVAQTSLEKQEIIQRTADYSGATFSQFLIEAPMDRAKNVNVIERTETLQLSMAGANALFAALENPPKTNEKLIKAAKYHNNVMDIYDNGRNNSTT</sequence>
<evidence type="ECO:0000256" key="2">
    <source>
        <dbReference type="ARBA" id="ARBA00049988"/>
    </source>
</evidence>
<accession>A0A2D0J3T9</accession>
<dbReference type="InterPro" id="IPR014795">
    <property type="entry name" value="TacA_1-like"/>
</dbReference>
<gene>
    <name evidence="3" type="ORF">Xbud_01130</name>
</gene>
<dbReference type="EMBL" id="NIBS01000003">
    <property type="protein sequence ID" value="PHM29033.1"/>
    <property type="molecule type" value="Genomic_DNA"/>
</dbReference>
<dbReference type="Gene3D" id="1.20.5.780">
    <property type="entry name" value="Single helix bin"/>
    <property type="match status" value="1"/>
</dbReference>
<evidence type="ECO:0000256" key="1">
    <source>
        <dbReference type="ARBA" id="ARBA00022649"/>
    </source>
</evidence>
<proteinExistence type="inferred from homology"/>
<dbReference type="PANTHER" id="PTHR35401">
    <property type="entry name" value="COPG FAMILY HELIX-TURN-HELIX PROTEIN-RELATED-RELATED"/>
    <property type="match status" value="1"/>
</dbReference>
<name>A0A2D0J3T9_XENBU</name>
<reference evidence="3 4" key="1">
    <citation type="journal article" date="2017" name="Nat. Microbiol.">
        <title>Natural product diversity associated with the nematode symbionts Photorhabdus and Xenorhabdus.</title>
        <authorList>
            <person name="Tobias N.J."/>
            <person name="Wolff H."/>
            <person name="Djahanschiri B."/>
            <person name="Grundmann F."/>
            <person name="Kronenwerth M."/>
            <person name="Shi Y.M."/>
            <person name="Simonyi S."/>
            <person name="Grun P."/>
            <person name="Shapiro-Ilan D."/>
            <person name="Pidot S.J."/>
            <person name="Stinear T.P."/>
            <person name="Ebersberger I."/>
            <person name="Bode H.B."/>
        </authorList>
    </citation>
    <scope>NUCLEOTIDE SEQUENCE [LARGE SCALE GENOMIC DNA]</scope>
    <source>
        <strain evidence="3 4">DSM 16342</strain>
    </source>
</reference>
<evidence type="ECO:0000313" key="3">
    <source>
        <dbReference type="EMBL" id="PHM29033.1"/>
    </source>
</evidence>